<dbReference type="PANTHER" id="PTHR38682">
    <property type="entry name" value="V-TYPE ATP SYNTHASE SUBUNIT C"/>
    <property type="match status" value="1"/>
</dbReference>
<dbReference type="SUPFAM" id="SSF103486">
    <property type="entry name" value="V-type ATP synthase subunit C"/>
    <property type="match status" value="1"/>
</dbReference>
<dbReference type="Pfam" id="PF01992">
    <property type="entry name" value="vATP-synt_AC39"/>
    <property type="match status" value="1"/>
</dbReference>
<comment type="similarity">
    <text evidence="1">Belongs to the V-ATPase V0D/AC39 subunit family.</text>
</comment>
<sequence length="349" mass="42212">MSNERIFSAINTKIRVLKSNLLNELDYINLMKKKDLKSQIEYLIENTVYKKEMESIDDINSLEDVEFALRNHIIDQYEKILNFFTDEYRDLFKTLLLRYDIEFLKVYIRILERKDESIKLDKYTFSNEKYHSFNLAKIMKTSNLEEFVDSLKGTIYYNALLSYKDQKDKKTIFYMEMNLDKLYFNLLYTKSKFLGKKDRDLFQEILGINEDLLNIEWIYRGIKFYKLLPEELINFTLTHGFVFKYNDLKKMAYGTEEELIDRVLATKYEFLFNSEQEIDLYMDRRIHRYLYYMFLKLLKAGGLNIVLSIAYIHLLEYEAKDIISILEAKRYGLDIEEIKKYMIRSIERG</sequence>
<reference evidence="4 5" key="1">
    <citation type="submission" date="2016-02" db="EMBL/GenBank/DDBJ databases">
        <title>Genome sequence of Tissierella creatinophila DSM 6911.</title>
        <authorList>
            <person name="Poehlein A."/>
            <person name="Daniel R."/>
        </authorList>
    </citation>
    <scope>NUCLEOTIDE SEQUENCE [LARGE SCALE GENOMIC DNA]</scope>
    <source>
        <strain evidence="4 5">DSM 6911</strain>
    </source>
</reference>
<dbReference type="InterPro" id="IPR050873">
    <property type="entry name" value="V-ATPase_V0D/AC39_subunit"/>
</dbReference>
<accession>A0A1U7M8M7</accession>
<dbReference type="Gene3D" id="1.20.1690.10">
    <property type="entry name" value="V-type ATP synthase subunit C domain"/>
    <property type="match status" value="2"/>
</dbReference>
<dbReference type="EMBL" id="LTDM01000004">
    <property type="protein sequence ID" value="OLS03635.1"/>
    <property type="molecule type" value="Genomic_DNA"/>
</dbReference>
<dbReference type="RefSeq" id="WP_075724466.1">
    <property type="nucleotide sequence ID" value="NZ_LTDM01000004.1"/>
</dbReference>
<dbReference type="AlphaFoldDB" id="A0A1U7M8M7"/>
<keyword evidence="3" id="KW-0406">Ion transport</keyword>
<dbReference type="OrthoDB" id="9816136at2"/>
<name>A0A1U7M8M7_TISCR</name>
<dbReference type="InterPro" id="IPR035067">
    <property type="entry name" value="V-type_ATPase_csu/dsu"/>
</dbReference>
<dbReference type="Gene3D" id="1.10.132.50">
    <property type="entry name" value="ATP synthase (C/AC39) subunit, domain 3"/>
    <property type="match status" value="1"/>
</dbReference>
<dbReference type="GO" id="GO:0046961">
    <property type="term" value="F:proton-transporting ATPase activity, rotational mechanism"/>
    <property type="evidence" value="ECO:0007669"/>
    <property type="project" value="InterPro"/>
</dbReference>
<keyword evidence="2" id="KW-0813">Transport</keyword>
<gene>
    <name evidence="4" type="primary">atpC_1</name>
    <name evidence="4" type="ORF">TICRE_03310</name>
</gene>
<evidence type="ECO:0000256" key="2">
    <source>
        <dbReference type="ARBA" id="ARBA00022448"/>
    </source>
</evidence>
<comment type="caution">
    <text evidence="4">The sequence shown here is derived from an EMBL/GenBank/DDBJ whole genome shotgun (WGS) entry which is preliminary data.</text>
</comment>
<evidence type="ECO:0000256" key="3">
    <source>
        <dbReference type="ARBA" id="ARBA00023065"/>
    </source>
</evidence>
<evidence type="ECO:0000313" key="5">
    <source>
        <dbReference type="Proteomes" id="UP000186112"/>
    </source>
</evidence>
<evidence type="ECO:0000256" key="1">
    <source>
        <dbReference type="ARBA" id="ARBA00006709"/>
    </source>
</evidence>
<protein>
    <submittedName>
        <fullName evidence="4">V-type ATP synthase subunit C</fullName>
    </submittedName>
</protein>
<dbReference type="Proteomes" id="UP000186112">
    <property type="component" value="Unassembled WGS sequence"/>
</dbReference>
<dbReference type="InterPro" id="IPR002843">
    <property type="entry name" value="ATPase_V0-cplx_csu/dsu"/>
</dbReference>
<dbReference type="PANTHER" id="PTHR38682:SF1">
    <property type="entry name" value="V-TYPE ATP SYNTHASE SUBUNIT C"/>
    <property type="match status" value="1"/>
</dbReference>
<dbReference type="InterPro" id="IPR044911">
    <property type="entry name" value="V-type_ATPase_csu/dsu_dom_3"/>
</dbReference>
<dbReference type="InterPro" id="IPR036079">
    <property type="entry name" value="ATPase_csu/dsu_sf"/>
</dbReference>
<organism evidence="4 5">
    <name type="scientific">Tissierella creatinophila DSM 6911</name>
    <dbReference type="NCBI Taxonomy" id="1123403"/>
    <lineage>
        <taxon>Bacteria</taxon>
        <taxon>Bacillati</taxon>
        <taxon>Bacillota</taxon>
        <taxon>Tissierellia</taxon>
        <taxon>Tissierellales</taxon>
        <taxon>Tissierellaceae</taxon>
        <taxon>Tissierella</taxon>
    </lineage>
</organism>
<keyword evidence="5" id="KW-1185">Reference proteome</keyword>
<evidence type="ECO:0000313" key="4">
    <source>
        <dbReference type="EMBL" id="OLS03635.1"/>
    </source>
</evidence>
<proteinExistence type="inferred from homology"/>